<dbReference type="PANTHER" id="PTHR12598">
    <property type="entry name" value="COPPER HOMEOSTASIS PROTEIN CUTC"/>
    <property type="match status" value="1"/>
</dbReference>
<dbReference type="InterPro" id="IPR005627">
    <property type="entry name" value="CutC-like"/>
</dbReference>
<reference evidence="4" key="1">
    <citation type="journal article" date="2023" name="Mol. Phylogenet. Evol.">
        <title>Genome-scale phylogeny and comparative genomics of the fungal order Sordariales.</title>
        <authorList>
            <person name="Hensen N."/>
            <person name="Bonometti L."/>
            <person name="Westerberg I."/>
            <person name="Brannstrom I.O."/>
            <person name="Guillou S."/>
            <person name="Cros-Aarteil S."/>
            <person name="Calhoun S."/>
            <person name="Haridas S."/>
            <person name="Kuo A."/>
            <person name="Mondo S."/>
            <person name="Pangilinan J."/>
            <person name="Riley R."/>
            <person name="LaButti K."/>
            <person name="Andreopoulos B."/>
            <person name="Lipzen A."/>
            <person name="Chen C."/>
            <person name="Yan M."/>
            <person name="Daum C."/>
            <person name="Ng V."/>
            <person name="Clum A."/>
            <person name="Steindorff A."/>
            <person name="Ohm R.A."/>
            <person name="Martin F."/>
            <person name="Silar P."/>
            <person name="Natvig D.O."/>
            <person name="Lalanne C."/>
            <person name="Gautier V."/>
            <person name="Ament-Velasquez S.L."/>
            <person name="Kruys A."/>
            <person name="Hutchinson M.I."/>
            <person name="Powell A.J."/>
            <person name="Barry K."/>
            <person name="Miller A.N."/>
            <person name="Grigoriev I.V."/>
            <person name="Debuchy R."/>
            <person name="Gladieux P."/>
            <person name="Hiltunen Thoren M."/>
            <person name="Johannesson H."/>
        </authorList>
    </citation>
    <scope>NUCLEOTIDE SEQUENCE</scope>
    <source>
        <strain evidence="4">CBS 731.68</strain>
    </source>
</reference>
<reference evidence="4" key="2">
    <citation type="submission" date="2023-05" db="EMBL/GenBank/DDBJ databases">
        <authorList>
            <consortium name="Lawrence Berkeley National Laboratory"/>
            <person name="Steindorff A."/>
            <person name="Hensen N."/>
            <person name="Bonometti L."/>
            <person name="Westerberg I."/>
            <person name="Brannstrom I.O."/>
            <person name="Guillou S."/>
            <person name="Cros-Aarteil S."/>
            <person name="Calhoun S."/>
            <person name="Haridas S."/>
            <person name="Kuo A."/>
            <person name="Mondo S."/>
            <person name="Pangilinan J."/>
            <person name="Riley R."/>
            <person name="Labutti K."/>
            <person name="Andreopoulos B."/>
            <person name="Lipzen A."/>
            <person name="Chen C."/>
            <person name="Yanf M."/>
            <person name="Daum C."/>
            <person name="Ng V."/>
            <person name="Clum A."/>
            <person name="Ohm R."/>
            <person name="Martin F."/>
            <person name="Silar P."/>
            <person name="Natvig D."/>
            <person name="Lalanne C."/>
            <person name="Gautier V."/>
            <person name="Ament-Velasquez S.L."/>
            <person name="Kruys A."/>
            <person name="Hutchinson M.I."/>
            <person name="Powell A.J."/>
            <person name="Barry K."/>
            <person name="Miller A.N."/>
            <person name="Grigoriev I.V."/>
            <person name="Debuchy R."/>
            <person name="Gladieux P."/>
            <person name="Thoren M.H."/>
            <person name="Johannesson H."/>
        </authorList>
    </citation>
    <scope>NUCLEOTIDE SEQUENCE</scope>
    <source>
        <strain evidence="4">CBS 731.68</strain>
    </source>
</reference>
<evidence type="ECO:0000313" key="5">
    <source>
        <dbReference type="Proteomes" id="UP001302602"/>
    </source>
</evidence>
<dbReference type="GeneID" id="87823009"/>
<evidence type="ECO:0000256" key="3">
    <source>
        <dbReference type="SAM" id="MobiDB-lite"/>
    </source>
</evidence>
<evidence type="ECO:0000256" key="2">
    <source>
        <dbReference type="ARBA" id="ARBA00019014"/>
    </source>
</evidence>
<comment type="similarity">
    <text evidence="1">Belongs to the CutC family.</text>
</comment>
<dbReference type="Pfam" id="PF03932">
    <property type="entry name" value="CutC"/>
    <property type="match status" value="1"/>
</dbReference>
<dbReference type="Gene3D" id="3.20.20.380">
    <property type="entry name" value="Copper homeostasis (CutC) domain"/>
    <property type="match status" value="1"/>
</dbReference>
<proteinExistence type="inferred from homology"/>
<sequence>MIRPRGPRKCPSSATPNRAPQDFIYTPDELSVMASSIGEFASSGLLSPRHGDGFVFGILKQDSVTGRLELDLERNRELVALATTSGREEGFRFKCVLHRAVDDLLTSAGTGAEVRKVMEEVKRCGFDGLLTSGGRGGAVNNVRRLKMVVDVAEEDGVEVIVGGGVRSGNLGGLAGGLSKDDGLWEGVWFHSSCLRHEGMFDEQEAEGLAEQIRNMKCCLP</sequence>
<dbReference type="RefSeq" id="XP_062651194.1">
    <property type="nucleotide sequence ID" value="XM_062786243.1"/>
</dbReference>
<dbReference type="InterPro" id="IPR036822">
    <property type="entry name" value="CutC-like_dom_sf"/>
</dbReference>
<dbReference type="GO" id="GO:0005507">
    <property type="term" value="F:copper ion binding"/>
    <property type="evidence" value="ECO:0007669"/>
    <property type="project" value="TreeGrafter"/>
</dbReference>
<dbReference type="SUPFAM" id="SSF110395">
    <property type="entry name" value="CutC-like"/>
    <property type="match status" value="1"/>
</dbReference>
<evidence type="ECO:0000313" key="4">
    <source>
        <dbReference type="EMBL" id="KAK4127423.1"/>
    </source>
</evidence>
<dbReference type="AlphaFoldDB" id="A0AAN6U6M6"/>
<dbReference type="PANTHER" id="PTHR12598:SF0">
    <property type="entry name" value="COPPER HOMEOSTASIS PROTEIN CUTC HOMOLOG"/>
    <property type="match status" value="1"/>
</dbReference>
<evidence type="ECO:0000256" key="1">
    <source>
        <dbReference type="ARBA" id="ARBA00007768"/>
    </source>
</evidence>
<accession>A0AAN6U6M6</accession>
<dbReference type="Proteomes" id="UP001302602">
    <property type="component" value="Unassembled WGS sequence"/>
</dbReference>
<protein>
    <recommendedName>
        <fullName evidence="2">Copper homeostasis protein cutC homolog</fullName>
    </recommendedName>
</protein>
<dbReference type="EMBL" id="MU853224">
    <property type="protein sequence ID" value="KAK4127423.1"/>
    <property type="molecule type" value="Genomic_DNA"/>
</dbReference>
<name>A0AAN6U6M6_9PEZI</name>
<feature type="region of interest" description="Disordered" evidence="3">
    <location>
        <begin position="1"/>
        <end position="21"/>
    </location>
</feature>
<comment type="caution">
    <text evidence="4">The sequence shown here is derived from an EMBL/GenBank/DDBJ whole genome shotgun (WGS) entry which is preliminary data.</text>
</comment>
<keyword evidence="5" id="KW-1185">Reference proteome</keyword>
<gene>
    <name evidence="4" type="ORF">N657DRAFT_210135</name>
</gene>
<organism evidence="4 5">
    <name type="scientific">Parathielavia appendiculata</name>
    <dbReference type="NCBI Taxonomy" id="2587402"/>
    <lineage>
        <taxon>Eukaryota</taxon>
        <taxon>Fungi</taxon>
        <taxon>Dikarya</taxon>
        <taxon>Ascomycota</taxon>
        <taxon>Pezizomycotina</taxon>
        <taxon>Sordariomycetes</taxon>
        <taxon>Sordariomycetidae</taxon>
        <taxon>Sordariales</taxon>
        <taxon>Chaetomiaceae</taxon>
        <taxon>Parathielavia</taxon>
    </lineage>
</organism>